<sequence length="201" mass="22203">MSASNGLTELVASVTLPRVHRGIVRFGVEYLRLVNYAITAQFVRRFDAIDCDDEGGKFGRGPRLPGKLCRDGIVYQSEIFDAEPCNTAVNPRQCYRCHKFAETASASPIPIEMTIGSSSDPADANTRTRSTTTDINKQGAKGSSRERLPEYLKTVHDTFVECINGKASPEDAWERTFYPVFIRAIAKTIIPTANPGKQRGE</sequence>
<comment type="caution">
    <text evidence="2">The sequence shown here is derived from an EMBL/GenBank/DDBJ whole genome shotgun (WGS) entry which is preliminary data.</text>
</comment>
<protein>
    <submittedName>
        <fullName evidence="2">Uncharacterized protein</fullName>
    </submittedName>
</protein>
<feature type="compositionally biased region" description="Polar residues" evidence="1">
    <location>
        <begin position="115"/>
        <end position="136"/>
    </location>
</feature>
<accession>A0A9P7QNI6</accession>
<name>A0A9P7QNI6_9HYPO</name>
<reference evidence="2 3" key="1">
    <citation type="journal article" date="2020" name="bioRxiv">
        <title>Whole genome comparisons of ergot fungi reveals the divergence and evolution of species within the genus Claviceps are the result of varying mechanisms driving genome evolution and host range expansion.</title>
        <authorList>
            <person name="Wyka S.A."/>
            <person name="Mondo S.J."/>
            <person name="Liu M."/>
            <person name="Dettman J."/>
            <person name="Nalam V."/>
            <person name="Broders K.D."/>
        </authorList>
    </citation>
    <scope>NUCLEOTIDE SEQUENCE [LARGE SCALE GENOMIC DNA]</scope>
    <source>
        <strain evidence="2 3">Clav52</strain>
    </source>
</reference>
<proteinExistence type="predicted"/>
<organism evidence="2 3">
    <name type="scientific">Claviceps aff. purpurea</name>
    <dbReference type="NCBI Taxonomy" id="1967640"/>
    <lineage>
        <taxon>Eukaryota</taxon>
        <taxon>Fungi</taxon>
        <taxon>Dikarya</taxon>
        <taxon>Ascomycota</taxon>
        <taxon>Pezizomycotina</taxon>
        <taxon>Sordariomycetes</taxon>
        <taxon>Hypocreomycetidae</taxon>
        <taxon>Hypocreales</taxon>
        <taxon>Clavicipitaceae</taxon>
        <taxon>Claviceps</taxon>
    </lineage>
</organism>
<feature type="region of interest" description="Disordered" evidence="1">
    <location>
        <begin position="111"/>
        <end position="147"/>
    </location>
</feature>
<dbReference type="EMBL" id="SRRH01000013">
    <property type="protein sequence ID" value="KAG6303135.1"/>
    <property type="molecule type" value="Genomic_DNA"/>
</dbReference>
<dbReference type="AlphaFoldDB" id="A0A9P7QNI6"/>
<evidence type="ECO:0000313" key="2">
    <source>
        <dbReference type="EMBL" id="KAG6303135.1"/>
    </source>
</evidence>
<evidence type="ECO:0000256" key="1">
    <source>
        <dbReference type="SAM" id="MobiDB-lite"/>
    </source>
</evidence>
<dbReference type="Proteomes" id="UP000707071">
    <property type="component" value="Unassembled WGS sequence"/>
</dbReference>
<evidence type="ECO:0000313" key="3">
    <source>
        <dbReference type="Proteomes" id="UP000707071"/>
    </source>
</evidence>
<keyword evidence="3" id="KW-1185">Reference proteome</keyword>
<gene>
    <name evidence="2" type="ORF">E4U09_000934</name>
</gene>